<organism evidence="7 8">
    <name type="scientific">Pseudomonas syringae pv. pisi str. 1704B</name>
    <dbReference type="NCBI Taxonomy" id="629263"/>
    <lineage>
        <taxon>Bacteria</taxon>
        <taxon>Pseudomonadati</taxon>
        <taxon>Pseudomonadota</taxon>
        <taxon>Gammaproteobacteria</taxon>
        <taxon>Pseudomonadales</taxon>
        <taxon>Pseudomonadaceae</taxon>
        <taxon>Pseudomonas</taxon>
        <taxon>Pseudomonas syringae</taxon>
    </lineage>
</organism>
<dbReference type="Gene3D" id="3.30.565.10">
    <property type="entry name" value="Histidine kinase-like ATPase, C-terminal domain"/>
    <property type="match status" value="1"/>
</dbReference>
<evidence type="ECO:0000259" key="6">
    <source>
        <dbReference type="PROSITE" id="PS50109"/>
    </source>
</evidence>
<keyword evidence="8" id="KW-1185">Reference proteome</keyword>
<evidence type="ECO:0000313" key="7">
    <source>
        <dbReference type="EMBL" id="EGH48500.1"/>
    </source>
</evidence>
<dbReference type="InterPro" id="IPR005467">
    <property type="entry name" value="His_kinase_dom"/>
</dbReference>
<accession>F3GN47</accession>
<dbReference type="EC" id="2.7.13.3" evidence="2"/>
<evidence type="ECO:0000256" key="5">
    <source>
        <dbReference type="ARBA" id="ARBA00023012"/>
    </source>
</evidence>
<evidence type="ECO:0000256" key="1">
    <source>
        <dbReference type="ARBA" id="ARBA00000085"/>
    </source>
</evidence>
<name>F3GN47_PSESJ</name>
<sequence>QCKPLKTQPMALRSCLQNLVDNALRYAGSARIVIEDSADHVRISVVDHGPGIAPEFHETVFEPFYRLEGSRNRNSGGIGMGMSIAREAARRIGGE</sequence>
<dbReference type="HOGENOM" id="CLU_2377827_0_0_6"/>
<feature type="non-terminal residue" evidence="7">
    <location>
        <position position="1"/>
    </location>
</feature>
<comment type="caution">
    <text evidence="7">The sequence shown here is derived from an EMBL/GenBank/DDBJ whole genome shotgun (WGS) entry which is preliminary data.</text>
</comment>
<protein>
    <recommendedName>
        <fullName evidence="2">histidine kinase</fullName>
        <ecNumber evidence="2">2.7.13.3</ecNumber>
    </recommendedName>
</protein>
<feature type="non-terminal residue" evidence="7">
    <location>
        <position position="95"/>
    </location>
</feature>
<proteinExistence type="predicted"/>
<dbReference type="PRINTS" id="PR00344">
    <property type="entry name" value="BCTRLSENSOR"/>
</dbReference>
<reference evidence="7 8" key="1">
    <citation type="journal article" date="2011" name="PLoS Pathog.">
        <title>Dynamic evolution of pathogenicity revealed by sequencing and comparative genomics of 19 Pseudomonas syringae isolates.</title>
        <authorList>
            <person name="Baltrus D.A."/>
            <person name="Nishimura M.T."/>
            <person name="Romanchuk A."/>
            <person name="Chang J.H."/>
            <person name="Mukhtar M.S."/>
            <person name="Cherkis K."/>
            <person name="Roach J."/>
            <person name="Grant S.R."/>
            <person name="Jones C.D."/>
            <person name="Dangl J.L."/>
        </authorList>
    </citation>
    <scope>NUCLEOTIDE SEQUENCE [LARGE SCALE GENOMIC DNA]</scope>
    <source>
        <strain evidence="7 8">1704B</strain>
    </source>
</reference>
<dbReference type="AlphaFoldDB" id="F3GN47"/>
<dbReference type="PANTHER" id="PTHR43711:SF26">
    <property type="entry name" value="SENSOR HISTIDINE KINASE RCSC"/>
    <property type="match status" value="1"/>
</dbReference>
<keyword evidence="3" id="KW-0808">Transferase</keyword>
<dbReference type="InterPro" id="IPR050736">
    <property type="entry name" value="Sensor_HK_Regulatory"/>
</dbReference>
<dbReference type="Proteomes" id="UP000004986">
    <property type="component" value="Unassembled WGS sequence"/>
</dbReference>
<comment type="catalytic activity">
    <reaction evidence="1">
        <text>ATP + protein L-histidine = ADP + protein N-phospho-L-histidine.</text>
        <dbReference type="EC" id="2.7.13.3"/>
    </reaction>
</comment>
<evidence type="ECO:0000256" key="3">
    <source>
        <dbReference type="ARBA" id="ARBA00022679"/>
    </source>
</evidence>
<evidence type="ECO:0000256" key="4">
    <source>
        <dbReference type="ARBA" id="ARBA00022777"/>
    </source>
</evidence>
<dbReference type="PROSITE" id="PS50109">
    <property type="entry name" value="HIS_KIN"/>
    <property type="match status" value="1"/>
</dbReference>
<dbReference type="InterPro" id="IPR003594">
    <property type="entry name" value="HATPase_dom"/>
</dbReference>
<keyword evidence="5" id="KW-0902">Two-component regulatory system</keyword>
<dbReference type="GO" id="GO:0000160">
    <property type="term" value="P:phosphorelay signal transduction system"/>
    <property type="evidence" value="ECO:0007669"/>
    <property type="project" value="UniProtKB-KW"/>
</dbReference>
<dbReference type="PANTHER" id="PTHR43711">
    <property type="entry name" value="TWO-COMPONENT HISTIDINE KINASE"/>
    <property type="match status" value="1"/>
</dbReference>
<feature type="domain" description="Histidine kinase" evidence="6">
    <location>
        <begin position="1"/>
        <end position="95"/>
    </location>
</feature>
<dbReference type="SMART" id="SM00387">
    <property type="entry name" value="HATPase_c"/>
    <property type="match status" value="1"/>
</dbReference>
<evidence type="ECO:0000313" key="8">
    <source>
        <dbReference type="Proteomes" id="UP000004986"/>
    </source>
</evidence>
<dbReference type="InterPro" id="IPR036890">
    <property type="entry name" value="HATPase_C_sf"/>
</dbReference>
<gene>
    <name evidence="7" type="ORF">PSYPI_41815</name>
</gene>
<dbReference type="Pfam" id="PF02518">
    <property type="entry name" value="HATPase_c"/>
    <property type="match status" value="1"/>
</dbReference>
<dbReference type="InterPro" id="IPR004358">
    <property type="entry name" value="Sig_transdc_His_kin-like_C"/>
</dbReference>
<dbReference type="SUPFAM" id="SSF55874">
    <property type="entry name" value="ATPase domain of HSP90 chaperone/DNA topoisomerase II/histidine kinase"/>
    <property type="match status" value="1"/>
</dbReference>
<keyword evidence="4 7" id="KW-0418">Kinase</keyword>
<dbReference type="CDD" id="cd00075">
    <property type="entry name" value="HATPase"/>
    <property type="match status" value="1"/>
</dbReference>
<evidence type="ECO:0000256" key="2">
    <source>
        <dbReference type="ARBA" id="ARBA00012438"/>
    </source>
</evidence>
<dbReference type="GO" id="GO:0004673">
    <property type="term" value="F:protein histidine kinase activity"/>
    <property type="evidence" value="ECO:0007669"/>
    <property type="project" value="UniProtKB-EC"/>
</dbReference>
<dbReference type="EMBL" id="AEAI01003184">
    <property type="protein sequence ID" value="EGH48500.1"/>
    <property type="molecule type" value="Genomic_DNA"/>
</dbReference>